<proteinExistence type="predicted"/>
<gene>
    <name evidence="2" type="ORF">GCM10022416_47100</name>
</gene>
<protein>
    <submittedName>
        <fullName evidence="2">Uncharacterized protein</fullName>
    </submittedName>
</protein>
<dbReference type="EMBL" id="BAABDO010000087">
    <property type="protein sequence ID" value="GAA4150593.1"/>
    <property type="molecule type" value="Genomic_DNA"/>
</dbReference>
<dbReference type="Proteomes" id="UP001500266">
    <property type="component" value="Unassembled WGS sequence"/>
</dbReference>
<sequence>MGRTAVTALVPAVLAGTASPDPAPGGPQRPYEPDVGGPRNLDTLAVTAAKGAGRGVAIAFDRRSRIASGQVPAAARRFVFLFDRSVRFMGPGRHPAAAPHAPQDRLGTSRRDPAVLSPAFRRRAPPPNCRIARRRGTATR</sequence>
<organism evidence="2 3">
    <name type="scientific">Actinomadura keratinilytica</name>
    <dbReference type="NCBI Taxonomy" id="547461"/>
    <lineage>
        <taxon>Bacteria</taxon>
        <taxon>Bacillati</taxon>
        <taxon>Actinomycetota</taxon>
        <taxon>Actinomycetes</taxon>
        <taxon>Streptosporangiales</taxon>
        <taxon>Thermomonosporaceae</taxon>
        <taxon>Actinomadura</taxon>
    </lineage>
</organism>
<name>A0ABP7Z944_9ACTN</name>
<reference evidence="3" key="1">
    <citation type="journal article" date="2019" name="Int. J. Syst. Evol. Microbiol.">
        <title>The Global Catalogue of Microorganisms (GCM) 10K type strain sequencing project: providing services to taxonomists for standard genome sequencing and annotation.</title>
        <authorList>
            <consortium name="The Broad Institute Genomics Platform"/>
            <consortium name="The Broad Institute Genome Sequencing Center for Infectious Disease"/>
            <person name="Wu L."/>
            <person name="Ma J."/>
        </authorList>
    </citation>
    <scope>NUCLEOTIDE SEQUENCE [LARGE SCALE GENOMIC DNA]</scope>
    <source>
        <strain evidence="3">JCM 17316</strain>
    </source>
</reference>
<feature type="compositionally biased region" description="Basic residues" evidence="1">
    <location>
        <begin position="131"/>
        <end position="140"/>
    </location>
</feature>
<comment type="caution">
    <text evidence="2">The sequence shown here is derived from an EMBL/GenBank/DDBJ whole genome shotgun (WGS) entry which is preliminary data.</text>
</comment>
<keyword evidence="3" id="KW-1185">Reference proteome</keyword>
<evidence type="ECO:0000256" key="1">
    <source>
        <dbReference type="SAM" id="MobiDB-lite"/>
    </source>
</evidence>
<feature type="region of interest" description="Disordered" evidence="1">
    <location>
        <begin position="91"/>
        <end position="140"/>
    </location>
</feature>
<evidence type="ECO:0000313" key="3">
    <source>
        <dbReference type="Proteomes" id="UP001500266"/>
    </source>
</evidence>
<evidence type="ECO:0000313" key="2">
    <source>
        <dbReference type="EMBL" id="GAA4150593.1"/>
    </source>
</evidence>
<feature type="compositionally biased region" description="Low complexity" evidence="1">
    <location>
        <begin position="91"/>
        <end position="101"/>
    </location>
</feature>
<accession>A0ABP7Z944</accession>
<feature type="region of interest" description="Disordered" evidence="1">
    <location>
        <begin position="16"/>
        <end position="39"/>
    </location>
</feature>